<dbReference type="InterPro" id="IPR032828">
    <property type="entry name" value="PolyA_RNA-bd"/>
</dbReference>
<organism evidence="13 14">
    <name type="scientific">Paenibacillus naphthalenovorans</name>
    <dbReference type="NCBI Taxonomy" id="162209"/>
    <lineage>
        <taxon>Bacteria</taxon>
        <taxon>Bacillati</taxon>
        <taxon>Bacillota</taxon>
        <taxon>Bacilli</taxon>
        <taxon>Bacillales</taxon>
        <taxon>Paenibacillaceae</taxon>
        <taxon>Paenibacillus</taxon>
    </lineage>
</organism>
<feature type="domain" description="tRNA nucleotidyltransferase/poly(A) polymerase RNA and SrmB- binding" evidence="11">
    <location>
        <begin position="172"/>
        <end position="230"/>
    </location>
</feature>
<dbReference type="GO" id="GO:0000166">
    <property type="term" value="F:nucleotide binding"/>
    <property type="evidence" value="ECO:0007669"/>
    <property type="project" value="UniProtKB-KW"/>
</dbReference>
<dbReference type="Gene3D" id="1.10.3090.10">
    <property type="entry name" value="cca-adding enzyme, domain 2"/>
    <property type="match status" value="1"/>
</dbReference>
<dbReference type="Pfam" id="PF12627">
    <property type="entry name" value="PolyA_pol_RNAbd"/>
    <property type="match status" value="1"/>
</dbReference>
<keyword evidence="7" id="KW-0460">Magnesium</keyword>
<dbReference type="CDD" id="cd05398">
    <property type="entry name" value="NT_ClassII-CCAase"/>
    <property type="match status" value="1"/>
</dbReference>
<keyword evidence="8 9" id="KW-0694">RNA-binding</keyword>
<dbReference type="Pfam" id="PF01743">
    <property type="entry name" value="PolyA_pol"/>
    <property type="match status" value="1"/>
</dbReference>
<evidence type="ECO:0000313" key="13">
    <source>
        <dbReference type="EMBL" id="ALS22640.1"/>
    </source>
</evidence>
<evidence type="ECO:0000256" key="9">
    <source>
        <dbReference type="RuleBase" id="RU003953"/>
    </source>
</evidence>
<accession>A0A0U2M4P6</accession>
<evidence type="ECO:0000259" key="10">
    <source>
        <dbReference type="Pfam" id="PF01743"/>
    </source>
</evidence>
<evidence type="ECO:0000256" key="3">
    <source>
        <dbReference type="ARBA" id="ARBA00022694"/>
    </source>
</evidence>
<dbReference type="InterPro" id="IPR043519">
    <property type="entry name" value="NT_sf"/>
</dbReference>
<dbReference type="Proteomes" id="UP000061660">
    <property type="component" value="Chromosome"/>
</dbReference>
<dbReference type="AlphaFoldDB" id="A0A0U2M4P6"/>
<keyword evidence="2 9" id="KW-0808">Transferase</keyword>
<dbReference type="SUPFAM" id="SSF81301">
    <property type="entry name" value="Nucleotidyltransferase"/>
    <property type="match status" value="1"/>
</dbReference>
<evidence type="ECO:0000259" key="11">
    <source>
        <dbReference type="Pfam" id="PF12627"/>
    </source>
</evidence>
<dbReference type="PANTHER" id="PTHR46173">
    <property type="entry name" value="CCA TRNA NUCLEOTIDYLTRANSFERASE 1, MITOCHONDRIAL"/>
    <property type="match status" value="1"/>
</dbReference>
<reference evidence="13 14" key="2">
    <citation type="journal article" date="2016" name="Genome Announc.">
        <title>Complete Genome Sequences of Two Interactive Moderate Thermophiles, Paenibacillus napthalenovorans 32O-Y and Paenibacillus sp. 32O-W.</title>
        <authorList>
            <person name="Butler R.R.III."/>
            <person name="Wang J."/>
            <person name="Stark B.C."/>
            <person name="Pombert J.F."/>
        </authorList>
    </citation>
    <scope>NUCLEOTIDE SEQUENCE [LARGE SCALE GENOMIC DNA]</scope>
    <source>
        <strain evidence="13 14">32O-Y</strain>
    </source>
</reference>
<evidence type="ECO:0000256" key="8">
    <source>
        <dbReference type="ARBA" id="ARBA00022884"/>
    </source>
</evidence>
<comment type="similarity">
    <text evidence="9">Belongs to the tRNA nucleotidyltransferase/poly(A) polymerase family.</text>
</comment>
<dbReference type="GO" id="GO:0008033">
    <property type="term" value="P:tRNA processing"/>
    <property type="evidence" value="ECO:0007669"/>
    <property type="project" value="UniProtKB-KW"/>
</dbReference>
<keyword evidence="4 13" id="KW-0548">Nucleotidyltransferase</keyword>
<dbReference type="InterPro" id="IPR032810">
    <property type="entry name" value="CCA-adding_enz_C"/>
</dbReference>
<evidence type="ECO:0000256" key="2">
    <source>
        <dbReference type="ARBA" id="ARBA00022679"/>
    </source>
</evidence>
<evidence type="ECO:0000313" key="14">
    <source>
        <dbReference type="Proteomes" id="UP000061660"/>
    </source>
</evidence>
<dbReference type="KEGG" id="pnp:IJ22_22660"/>
<evidence type="ECO:0000256" key="6">
    <source>
        <dbReference type="ARBA" id="ARBA00022741"/>
    </source>
</evidence>
<evidence type="ECO:0000256" key="7">
    <source>
        <dbReference type="ARBA" id="ARBA00022842"/>
    </source>
</evidence>
<keyword evidence="5" id="KW-0479">Metal-binding</keyword>
<evidence type="ECO:0000256" key="4">
    <source>
        <dbReference type="ARBA" id="ARBA00022695"/>
    </source>
</evidence>
<dbReference type="GO" id="GO:0046872">
    <property type="term" value="F:metal ion binding"/>
    <property type="evidence" value="ECO:0007669"/>
    <property type="project" value="UniProtKB-KW"/>
</dbReference>
<name>A0A0U2M4P6_9BACL</name>
<dbReference type="InterPro" id="IPR050264">
    <property type="entry name" value="Bact_CCA-adding_enz_type3_sf"/>
</dbReference>
<evidence type="ECO:0000256" key="1">
    <source>
        <dbReference type="ARBA" id="ARBA00001946"/>
    </source>
</evidence>
<dbReference type="PANTHER" id="PTHR46173:SF1">
    <property type="entry name" value="CCA TRNA NUCLEOTIDYLTRANSFERASE 1, MITOCHONDRIAL"/>
    <property type="match status" value="1"/>
</dbReference>
<dbReference type="SUPFAM" id="SSF81891">
    <property type="entry name" value="Poly A polymerase C-terminal region-like"/>
    <property type="match status" value="1"/>
</dbReference>
<dbReference type="Gene3D" id="1.10.246.80">
    <property type="match status" value="1"/>
</dbReference>
<gene>
    <name evidence="13" type="ORF">IJ22_22660</name>
</gene>
<proteinExistence type="inferred from homology"/>
<protein>
    <submittedName>
        <fullName evidence="13">Polynucleotide adenylyltransferase region</fullName>
    </submittedName>
</protein>
<comment type="cofactor">
    <cofactor evidence="1">
        <name>Mg(2+)</name>
        <dbReference type="ChEBI" id="CHEBI:18420"/>
    </cofactor>
</comment>
<sequence>MMTESLREKAMTIVHRLTDKGFEACLVGGCVRDEQLGRPVKDYDIATSARPEQVIALFERTVPTGLQHGTVTVIIGKRPFEVTTFRKEADYEAFRRPSEVEYIDSLLEDLKRRDFTMNAMAIDREGRLIDPFGGRADLQRGVLRCVGEAEERFREDALRMLRCIRFAAEYNLQVDGPTWEALIACMPLLRHIAMERVRLELERMLAGNDPNRALELLSRSRALEHVKRELKLAAAIGPDSITDLKRIARDELRWAYLYLRAGVSPAEAAEDMKTLTFSKQMMEEIKRTAAAADMLAHGLERLDRSSAEEEEYRRLWLRTALQYGRETLRGIRELMAADALWFAARCSSPLAAGAVTRWCDHGHGWLQTMPAGELSELSVTGQAVLERLKAKSGPWTGKLLNRLLELVALGELPNETEALLQTAEREYVTMQKKGTL</sequence>
<dbReference type="STRING" id="162209.IJ22_22660"/>
<feature type="domain" description="CCA-adding enzyme C-terminal" evidence="12">
    <location>
        <begin position="249"/>
        <end position="422"/>
    </location>
</feature>
<reference evidence="14" key="1">
    <citation type="submission" date="2015-12" db="EMBL/GenBank/DDBJ databases">
        <title>Complete genome sequences of two moderately thermophilic Paenibacillus species.</title>
        <authorList>
            <person name="Butler R.III."/>
            <person name="Wang J."/>
            <person name="Stark B.C."/>
            <person name="Pombert J.-F."/>
        </authorList>
    </citation>
    <scope>NUCLEOTIDE SEQUENCE [LARGE SCALE GENOMIC DNA]</scope>
    <source>
        <strain evidence="14">32O-Y</strain>
    </source>
</reference>
<dbReference type="Gene3D" id="3.30.460.10">
    <property type="entry name" value="Beta Polymerase, domain 2"/>
    <property type="match status" value="1"/>
</dbReference>
<keyword evidence="14" id="KW-1185">Reference proteome</keyword>
<dbReference type="RefSeq" id="WP_235594309.1">
    <property type="nucleotide sequence ID" value="NZ_CP013652.1"/>
</dbReference>
<feature type="domain" description="Poly A polymerase head" evidence="10">
    <location>
        <begin position="26"/>
        <end position="144"/>
    </location>
</feature>
<dbReference type="InterPro" id="IPR002646">
    <property type="entry name" value="PolA_pol_head_dom"/>
</dbReference>
<dbReference type="GO" id="GO:0000049">
    <property type="term" value="F:tRNA binding"/>
    <property type="evidence" value="ECO:0007669"/>
    <property type="project" value="TreeGrafter"/>
</dbReference>
<keyword evidence="3" id="KW-0819">tRNA processing</keyword>
<evidence type="ECO:0000256" key="5">
    <source>
        <dbReference type="ARBA" id="ARBA00022723"/>
    </source>
</evidence>
<keyword evidence="6" id="KW-0547">Nucleotide-binding</keyword>
<dbReference type="PATRIC" id="fig|162209.4.peg.2411"/>
<dbReference type="GO" id="GO:0016779">
    <property type="term" value="F:nucleotidyltransferase activity"/>
    <property type="evidence" value="ECO:0007669"/>
    <property type="project" value="UniProtKB-KW"/>
</dbReference>
<dbReference type="EMBL" id="CP013652">
    <property type="protein sequence ID" value="ALS22640.1"/>
    <property type="molecule type" value="Genomic_DNA"/>
</dbReference>
<evidence type="ECO:0000259" key="12">
    <source>
        <dbReference type="Pfam" id="PF13735"/>
    </source>
</evidence>
<dbReference type="NCBIfam" id="NF009814">
    <property type="entry name" value="PRK13299.1"/>
    <property type="match status" value="1"/>
</dbReference>
<dbReference type="Pfam" id="PF13735">
    <property type="entry name" value="tRNA_NucTran2_2"/>
    <property type="match status" value="1"/>
</dbReference>